<organism evidence="1 2">
    <name type="scientific">Pleurodeles waltl</name>
    <name type="common">Iberian ribbed newt</name>
    <dbReference type="NCBI Taxonomy" id="8319"/>
    <lineage>
        <taxon>Eukaryota</taxon>
        <taxon>Metazoa</taxon>
        <taxon>Chordata</taxon>
        <taxon>Craniata</taxon>
        <taxon>Vertebrata</taxon>
        <taxon>Euteleostomi</taxon>
        <taxon>Amphibia</taxon>
        <taxon>Batrachia</taxon>
        <taxon>Caudata</taxon>
        <taxon>Salamandroidea</taxon>
        <taxon>Salamandridae</taxon>
        <taxon>Pleurodelinae</taxon>
        <taxon>Pleurodeles</taxon>
    </lineage>
</organism>
<evidence type="ECO:0000313" key="2">
    <source>
        <dbReference type="Proteomes" id="UP001066276"/>
    </source>
</evidence>
<dbReference type="Proteomes" id="UP001066276">
    <property type="component" value="Chromosome 1_2"/>
</dbReference>
<accession>A0AAV7W1W9</accession>
<evidence type="ECO:0000313" key="1">
    <source>
        <dbReference type="EMBL" id="KAJ1206946.1"/>
    </source>
</evidence>
<reference evidence="1" key="1">
    <citation type="journal article" date="2022" name="bioRxiv">
        <title>Sequencing and chromosome-scale assembly of the giantPleurodeles waltlgenome.</title>
        <authorList>
            <person name="Brown T."/>
            <person name="Elewa A."/>
            <person name="Iarovenko S."/>
            <person name="Subramanian E."/>
            <person name="Araus A.J."/>
            <person name="Petzold A."/>
            <person name="Susuki M."/>
            <person name="Suzuki K.-i.T."/>
            <person name="Hayashi T."/>
            <person name="Toyoda A."/>
            <person name="Oliveira C."/>
            <person name="Osipova E."/>
            <person name="Leigh N.D."/>
            <person name="Simon A."/>
            <person name="Yun M.H."/>
        </authorList>
    </citation>
    <scope>NUCLEOTIDE SEQUENCE</scope>
    <source>
        <strain evidence="1">20211129_DDA</strain>
        <tissue evidence="1">Liver</tissue>
    </source>
</reference>
<sequence>MAEATWNKLTTGRTAVEACGFTEPVYKAAQIQRVVKRATLREQRLFGGVPNNTGVLKGMVISLEMCDVLEHAITARDRRHSSENDGDARRRLKAFWDRWLRRHGINLRLCP</sequence>
<gene>
    <name evidence="1" type="ORF">NDU88_002339</name>
</gene>
<comment type="caution">
    <text evidence="1">The sequence shown here is derived from an EMBL/GenBank/DDBJ whole genome shotgun (WGS) entry which is preliminary data.</text>
</comment>
<proteinExistence type="predicted"/>
<dbReference type="EMBL" id="JANPWB010000002">
    <property type="protein sequence ID" value="KAJ1206946.1"/>
    <property type="molecule type" value="Genomic_DNA"/>
</dbReference>
<protein>
    <submittedName>
        <fullName evidence="1">Uncharacterized protein</fullName>
    </submittedName>
</protein>
<dbReference type="AlphaFoldDB" id="A0AAV7W1W9"/>
<name>A0AAV7W1W9_PLEWA</name>
<keyword evidence="2" id="KW-1185">Reference proteome</keyword>